<feature type="region of interest" description="Disordered" evidence="1">
    <location>
        <begin position="185"/>
        <end position="283"/>
    </location>
</feature>
<dbReference type="InterPro" id="IPR050707">
    <property type="entry name" value="HTH_MetabolicPath_Reg"/>
</dbReference>
<feature type="region of interest" description="Disordered" evidence="1">
    <location>
        <begin position="357"/>
        <end position="380"/>
    </location>
</feature>
<dbReference type="GO" id="GO:0045892">
    <property type="term" value="P:negative regulation of DNA-templated transcription"/>
    <property type="evidence" value="ECO:0007669"/>
    <property type="project" value="TreeGrafter"/>
</dbReference>
<organism evidence="3">
    <name type="scientific">Mycobacterium xenopi 4042</name>
    <dbReference type="NCBI Taxonomy" id="1299334"/>
    <lineage>
        <taxon>Bacteria</taxon>
        <taxon>Bacillati</taxon>
        <taxon>Actinomycetota</taxon>
        <taxon>Actinomycetes</taxon>
        <taxon>Mycobacteriales</taxon>
        <taxon>Mycobacteriaceae</taxon>
        <taxon>Mycobacterium</taxon>
    </lineage>
</organism>
<proteinExistence type="predicted"/>
<dbReference type="InterPro" id="IPR012349">
    <property type="entry name" value="Split_barrel_FMN-bd"/>
</dbReference>
<dbReference type="PANTHER" id="PTHR30136:SF39">
    <property type="entry name" value="TRANSCRIPTIONAL REGULATORY PROTEIN"/>
    <property type="match status" value="1"/>
</dbReference>
<dbReference type="Gene3D" id="2.30.110.10">
    <property type="entry name" value="Electron Transport, Fmn-binding Protein, Chain A"/>
    <property type="match status" value="1"/>
</dbReference>
<feature type="compositionally biased region" description="Basic and acidic residues" evidence="1">
    <location>
        <begin position="216"/>
        <end position="227"/>
    </location>
</feature>
<comment type="caution">
    <text evidence="3">The sequence shown here is derived from an EMBL/GenBank/DDBJ whole genome shotgun (WGS) entry which is preliminary data.</text>
</comment>
<dbReference type="SUPFAM" id="SSF50475">
    <property type="entry name" value="FMN-binding split barrel"/>
    <property type="match status" value="1"/>
</dbReference>
<reference evidence="3" key="1">
    <citation type="submission" date="2014-01" db="EMBL/GenBank/DDBJ databases">
        <authorList>
            <person name="Brown-Elliot B."/>
            <person name="Wallace R."/>
            <person name="Lenaerts A."/>
            <person name="Ordway D."/>
            <person name="DeGroote M.A."/>
            <person name="Parker T."/>
            <person name="Sizemore C."/>
            <person name="Tallon L.J."/>
            <person name="Sadzewicz L.K."/>
            <person name="Sengamalay N."/>
            <person name="Fraser C.M."/>
            <person name="Hine E."/>
            <person name="Shefchek K.A."/>
            <person name="Das S.P."/>
            <person name="Tettelin H."/>
        </authorList>
    </citation>
    <scope>NUCLEOTIDE SEQUENCE [LARGE SCALE GENOMIC DNA]</scope>
    <source>
        <strain evidence="3">4042</strain>
    </source>
</reference>
<dbReference type="Pfam" id="PF01614">
    <property type="entry name" value="IclR_C"/>
    <property type="match status" value="1"/>
</dbReference>
<name>X7Z3M8_MYCXE</name>
<dbReference type="GO" id="GO:0003700">
    <property type="term" value="F:DNA-binding transcription factor activity"/>
    <property type="evidence" value="ECO:0007669"/>
    <property type="project" value="TreeGrafter"/>
</dbReference>
<dbReference type="GO" id="GO:0003677">
    <property type="term" value="F:DNA binding"/>
    <property type="evidence" value="ECO:0007669"/>
    <property type="project" value="TreeGrafter"/>
</dbReference>
<evidence type="ECO:0000313" key="3">
    <source>
        <dbReference type="EMBL" id="EUA14077.1"/>
    </source>
</evidence>
<dbReference type="InterPro" id="IPR014757">
    <property type="entry name" value="Tscrpt_reg_IclR_C"/>
</dbReference>
<evidence type="ECO:0000256" key="1">
    <source>
        <dbReference type="SAM" id="MobiDB-lite"/>
    </source>
</evidence>
<dbReference type="EMBL" id="JAOB01000081">
    <property type="protein sequence ID" value="EUA14077.1"/>
    <property type="molecule type" value="Genomic_DNA"/>
</dbReference>
<sequence length="380" mass="41344">MHRLLARDSEGRWRLGPAVSELAAHVDDPLLAASPAVLASLREVTGESVQLYRRDGNWRICIAALEPPAGLRDTVPVGARLPMTAGSGAKVLLAYSDTATQQAILPAAKFSERALAEVRRRGWAQSVAEREPGVASVSAPVRDSRGSVVAAISVSGPIDRLGRRPAHVGPPTYWLQRTQLPVCCERDGPDGAPAAARGLGRRPDRLTLHGNQSARADCHVGGRDRRFCRPQPHGHAGHHWSRRPAAPDRDVVRRRRRRDLAGDQGQVAESGESSARPAGQFPDRRRRYLRHAAGVSFEGVGEIVDDPETIFRVGVSVWERYTGPYTDELKPAVDQMMHKRIAVRIVTRRTRSWDHRKLGLPHMPVGGSTAPSVAAGKPAG</sequence>
<dbReference type="InterPro" id="IPR029016">
    <property type="entry name" value="GAF-like_dom_sf"/>
</dbReference>
<accession>X7Z3M8</accession>
<dbReference type="PATRIC" id="fig|1299334.3.peg.8956"/>
<dbReference type="SUPFAM" id="SSF55781">
    <property type="entry name" value="GAF domain-like"/>
    <property type="match status" value="1"/>
</dbReference>
<protein>
    <submittedName>
        <fullName evidence="3">Bacterial transcriptional regulator family protein</fullName>
    </submittedName>
</protein>
<evidence type="ECO:0000259" key="2">
    <source>
        <dbReference type="PROSITE" id="PS51078"/>
    </source>
</evidence>
<gene>
    <name evidence="3" type="ORF">I553_7199</name>
</gene>
<dbReference type="PANTHER" id="PTHR30136">
    <property type="entry name" value="HELIX-TURN-HELIX TRANSCRIPTIONAL REGULATOR, ICLR FAMILY"/>
    <property type="match status" value="1"/>
</dbReference>
<dbReference type="Gene3D" id="3.30.450.40">
    <property type="match status" value="1"/>
</dbReference>
<dbReference type="PROSITE" id="PS51078">
    <property type="entry name" value="ICLR_ED"/>
    <property type="match status" value="1"/>
</dbReference>
<feature type="domain" description="IclR-ED" evidence="2">
    <location>
        <begin position="18"/>
        <end position="201"/>
    </location>
</feature>
<dbReference type="AlphaFoldDB" id="X7Z3M8"/>